<protein>
    <recommendedName>
        <fullName evidence="2">Peptidyl-prolyl cis-trans isomerase</fullName>
        <shortName evidence="2">PPIase</shortName>
        <ecNumber evidence="2">5.2.1.8</ecNumber>
    </recommendedName>
</protein>
<dbReference type="GO" id="GO:0003755">
    <property type="term" value="F:peptidyl-prolyl cis-trans isomerase activity"/>
    <property type="evidence" value="ECO:0007669"/>
    <property type="project" value="UniProtKB-UniRule"/>
</dbReference>
<sequence>MSVTLHTSAGDIKLEIYCDTCPRTAFNFLALAASGAYDGTIFHRNIKGFMIQGGSTEDKTGVKGGESIWGDIAFPDEFHPNNVHDKRGVLSMANKGPNTNRSQFFILYNAQPHLNNHHTVFGRVLDGWDVLDKIEAMPVMGPSAPKKKLENCPVDPPVIKNITVHANPLADEMIVFPTPNGPPEKRI</sequence>
<keyword evidence="2" id="KW-0413">Isomerase</keyword>
<dbReference type="AlphaFoldDB" id="A0A7S3LA17"/>
<evidence type="ECO:0000313" key="4">
    <source>
        <dbReference type="EMBL" id="CAE0414688.1"/>
    </source>
</evidence>
<accession>A0A7S3LA17</accession>
<dbReference type="InterPro" id="IPR044666">
    <property type="entry name" value="Cyclophilin_A-like"/>
</dbReference>
<dbReference type="InterPro" id="IPR020892">
    <property type="entry name" value="Cyclophilin-type_PPIase_CS"/>
</dbReference>
<name>A0A7S3LA17_9STRA</name>
<dbReference type="GO" id="GO:0071013">
    <property type="term" value="C:catalytic step 2 spliceosome"/>
    <property type="evidence" value="ECO:0007669"/>
    <property type="project" value="TreeGrafter"/>
</dbReference>
<evidence type="ECO:0000256" key="1">
    <source>
        <dbReference type="ARBA" id="ARBA00000971"/>
    </source>
</evidence>
<dbReference type="EMBL" id="HBIM01015068">
    <property type="protein sequence ID" value="CAE0414688.1"/>
    <property type="molecule type" value="Transcribed_RNA"/>
</dbReference>
<evidence type="ECO:0000259" key="3">
    <source>
        <dbReference type="PROSITE" id="PS50072"/>
    </source>
</evidence>
<dbReference type="PROSITE" id="PS00170">
    <property type="entry name" value="CSA_PPIASE_1"/>
    <property type="match status" value="1"/>
</dbReference>
<dbReference type="SUPFAM" id="SSF50891">
    <property type="entry name" value="Cyclophilin-like"/>
    <property type="match status" value="1"/>
</dbReference>
<reference evidence="4" key="1">
    <citation type="submission" date="2021-01" db="EMBL/GenBank/DDBJ databases">
        <authorList>
            <person name="Corre E."/>
            <person name="Pelletier E."/>
            <person name="Niang G."/>
            <person name="Scheremetjew M."/>
            <person name="Finn R."/>
            <person name="Kale V."/>
            <person name="Holt S."/>
            <person name="Cochrane G."/>
            <person name="Meng A."/>
            <person name="Brown T."/>
            <person name="Cohen L."/>
        </authorList>
    </citation>
    <scope>NUCLEOTIDE SEQUENCE</scope>
    <source>
        <strain evidence="4">CCMP127</strain>
    </source>
</reference>
<dbReference type="PANTHER" id="PTHR45625">
    <property type="entry name" value="PEPTIDYL-PROLYL CIS-TRANS ISOMERASE-RELATED"/>
    <property type="match status" value="1"/>
</dbReference>
<dbReference type="PANTHER" id="PTHR45625:SF2">
    <property type="entry name" value="PEPTIDYL-PROLYL CIS-TRANS ISOMERASE-LIKE 3"/>
    <property type="match status" value="1"/>
</dbReference>
<comment type="similarity">
    <text evidence="2">Belongs to the cyclophilin-type PPIase family.</text>
</comment>
<gene>
    <name evidence="4" type="ORF">ACOF00016_LOCUS11907</name>
</gene>
<dbReference type="PRINTS" id="PR00153">
    <property type="entry name" value="CSAPPISMRASE"/>
</dbReference>
<evidence type="ECO:0000256" key="2">
    <source>
        <dbReference type="RuleBase" id="RU363019"/>
    </source>
</evidence>
<feature type="domain" description="PPIase cyclophilin-type" evidence="3">
    <location>
        <begin position="6"/>
        <end position="164"/>
    </location>
</feature>
<dbReference type="GO" id="GO:0006457">
    <property type="term" value="P:protein folding"/>
    <property type="evidence" value="ECO:0007669"/>
    <property type="project" value="InterPro"/>
</dbReference>
<dbReference type="Pfam" id="PF00160">
    <property type="entry name" value="Pro_isomerase"/>
    <property type="match status" value="1"/>
</dbReference>
<organism evidence="4">
    <name type="scientific">Amphora coffeiformis</name>
    <dbReference type="NCBI Taxonomy" id="265554"/>
    <lineage>
        <taxon>Eukaryota</taxon>
        <taxon>Sar</taxon>
        <taxon>Stramenopiles</taxon>
        <taxon>Ochrophyta</taxon>
        <taxon>Bacillariophyta</taxon>
        <taxon>Bacillariophyceae</taxon>
        <taxon>Bacillariophycidae</taxon>
        <taxon>Thalassiophysales</taxon>
        <taxon>Catenulaceae</taxon>
        <taxon>Amphora</taxon>
    </lineage>
</organism>
<dbReference type="PROSITE" id="PS50072">
    <property type="entry name" value="CSA_PPIASE_2"/>
    <property type="match status" value="1"/>
</dbReference>
<dbReference type="InterPro" id="IPR029000">
    <property type="entry name" value="Cyclophilin-like_dom_sf"/>
</dbReference>
<comment type="function">
    <text evidence="2">PPIases accelerate the folding of proteins. It catalyzes the cis-trans isomerization of proline imidic peptide bonds in oligopeptides.</text>
</comment>
<keyword evidence="2" id="KW-0697">Rotamase</keyword>
<dbReference type="EC" id="5.2.1.8" evidence="2"/>
<dbReference type="Gene3D" id="2.40.100.10">
    <property type="entry name" value="Cyclophilin-like"/>
    <property type="match status" value="1"/>
</dbReference>
<comment type="catalytic activity">
    <reaction evidence="1 2">
        <text>[protein]-peptidylproline (omega=180) = [protein]-peptidylproline (omega=0)</text>
        <dbReference type="Rhea" id="RHEA:16237"/>
        <dbReference type="Rhea" id="RHEA-COMP:10747"/>
        <dbReference type="Rhea" id="RHEA-COMP:10748"/>
        <dbReference type="ChEBI" id="CHEBI:83833"/>
        <dbReference type="ChEBI" id="CHEBI:83834"/>
        <dbReference type="EC" id="5.2.1.8"/>
    </reaction>
</comment>
<dbReference type="InterPro" id="IPR002130">
    <property type="entry name" value="Cyclophilin-type_PPIase_dom"/>
</dbReference>
<proteinExistence type="inferred from homology"/>